<reference evidence="1 2" key="1">
    <citation type="submission" date="2019-04" db="EMBL/GenBank/DDBJ databases">
        <authorList>
            <consortium name="Pathogen Informatics"/>
        </authorList>
    </citation>
    <scope>NUCLEOTIDE SEQUENCE [LARGE SCALE GENOMIC DNA]</scope>
    <source>
        <strain evidence="1 2">K36395</strain>
    </source>
</reference>
<dbReference type="AlphaFoldDB" id="A0A6C2WHZ1"/>
<accession>A0A6C2WHZ1</accession>
<name>A0A6C2WHZ1_STRPY</name>
<sequence length="32" mass="3515">MNIEEAKRAIRELDASAQEPSLTDIDVGQLSN</sequence>
<gene>
    <name evidence="1" type="ORF">SAMEA1711581_01848</name>
</gene>
<dbReference type="EMBL" id="CAAIJW010000020">
    <property type="protein sequence ID" value="VHD20997.1"/>
    <property type="molecule type" value="Genomic_DNA"/>
</dbReference>
<protein>
    <submittedName>
        <fullName evidence="1">Uncharacterized protein</fullName>
    </submittedName>
</protein>
<evidence type="ECO:0000313" key="2">
    <source>
        <dbReference type="Proteomes" id="UP000353394"/>
    </source>
</evidence>
<evidence type="ECO:0000313" key="1">
    <source>
        <dbReference type="EMBL" id="VHD20997.1"/>
    </source>
</evidence>
<organism evidence="1 2">
    <name type="scientific">Streptococcus pyogenes</name>
    <dbReference type="NCBI Taxonomy" id="1314"/>
    <lineage>
        <taxon>Bacteria</taxon>
        <taxon>Bacillati</taxon>
        <taxon>Bacillota</taxon>
        <taxon>Bacilli</taxon>
        <taxon>Lactobacillales</taxon>
        <taxon>Streptococcaceae</taxon>
        <taxon>Streptococcus</taxon>
    </lineage>
</organism>
<proteinExistence type="predicted"/>
<comment type="caution">
    <text evidence="1">The sequence shown here is derived from an EMBL/GenBank/DDBJ whole genome shotgun (WGS) entry which is preliminary data.</text>
</comment>
<dbReference type="Proteomes" id="UP000353394">
    <property type="component" value="Unassembled WGS sequence"/>
</dbReference>